<comment type="caution">
    <text evidence="4">The sequence shown here is derived from an EMBL/GenBank/DDBJ whole genome shotgun (WGS) entry which is preliminary data.</text>
</comment>
<dbReference type="InterPro" id="IPR009057">
    <property type="entry name" value="Homeodomain-like_sf"/>
</dbReference>
<evidence type="ECO:0000256" key="1">
    <source>
        <dbReference type="ARBA" id="ARBA00023015"/>
    </source>
</evidence>
<keyword evidence="1" id="KW-0805">Transcription regulation</keyword>
<accession>A0A102LBA2</accession>
<organism evidence="4 5">
    <name type="scientific">Burkholderia ubonensis</name>
    <dbReference type="NCBI Taxonomy" id="101571"/>
    <lineage>
        <taxon>Bacteria</taxon>
        <taxon>Pseudomonadati</taxon>
        <taxon>Pseudomonadota</taxon>
        <taxon>Betaproteobacteria</taxon>
        <taxon>Burkholderiales</taxon>
        <taxon>Burkholderiaceae</taxon>
        <taxon>Burkholderia</taxon>
        <taxon>Burkholderia cepacia complex</taxon>
    </lineage>
</organism>
<evidence type="ECO:0000256" key="3">
    <source>
        <dbReference type="ARBA" id="ARBA00023163"/>
    </source>
</evidence>
<dbReference type="PANTHER" id="PTHR47506:SF1">
    <property type="entry name" value="HTH-TYPE TRANSCRIPTIONAL REGULATOR YJDC"/>
    <property type="match status" value="1"/>
</dbReference>
<dbReference type="InterPro" id="IPR036271">
    <property type="entry name" value="Tet_transcr_reg_TetR-rel_C_sf"/>
</dbReference>
<gene>
    <name evidence="4" type="ORF">WI38_00985</name>
</gene>
<protein>
    <submittedName>
        <fullName evidence="4">Uncharacterized protein</fullName>
    </submittedName>
</protein>
<dbReference type="PANTHER" id="PTHR47506">
    <property type="entry name" value="TRANSCRIPTIONAL REGULATORY PROTEIN"/>
    <property type="match status" value="1"/>
</dbReference>
<dbReference type="AlphaFoldDB" id="A0A102LBA2"/>
<evidence type="ECO:0000313" key="5">
    <source>
        <dbReference type="Proteomes" id="UP000065521"/>
    </source>
</evidence>
<dbReference type="Gene3D" id="1.10.357.10">
    <property type="entry name" value="Tetracycline Repressor, domain 2"/>
    <property type="match status" value="1"/>
</dbReference>
<dbReference type="EMBL" id="LOTN01000044">
    <property type="protein sequence ID" value="KUZ87061.1"/>
    <property type="molecule type" value="Genomic_DNA"/>
</dbReference>
<dbReference type="Pfam" id="PF00440">
    <property type="entry name" value="TetR_N"/>
    <property type="match status" value="1"/>
</dbReference>
<dbReference type="SUPFAM" id="SSF46689">
    <property type="entry name" value="Homeodomain-like"/>
    <property type="match status" value="1"/>
</dbReference>
<keyword evidence="2" id="KW-0238">DNA-binding</keyword>
<dbReference type="Proteomes" id="UP000065521">
    <property type="component" value="Unassembled WGS sequence"/>
</dbReference>
<keyword evidence="3" id="KW-0804">Transcription</keyword>
<proteinExistence type="predicted"/>
<evidence type="ECO:0000313" key="4">
    <source>
        <dbReference type="EMBL" id="KUZ87061.1"/>
    </source>
</evidence>
<name>A0A102LBA2_9BURK</name>
<dbReference type="GO" id="GO:0003677">
    <property type="term" value="F:DNA binding"/>
    <property type="evidence" value="ECO:0007669"/>
    <property type="project" value="UniProtKB-UniRule"/>
</dbReference>
<evidence type="ECO:0000256" key="2">
    <source>
        <dbReference type="ARBA" id="ARBA00023125"/>
    </source>
</evidence>
<dbReference type="PROSITE" id="PS50977">
    <property type="entry name" value="HTH_TETR_2"/>
    <property type="match status" value="1"/>
</dbReference>
<sequence length="193" mass="21436">MSTKRQDVVDTATRLFAQYGYQAVGIDRIIAESGVAKMTMYKYFPSKNDLIIEVLRQREADVAEDLLAFVNSKEGTVERVRAVFEWHDRWIKGGAFSGCMFINAATEHAGLEERVLQTSSEQKHRFITFFEQLLIPIVGARRAPGDARKLMILLDGAIVAAQVYGNTDAAVDAWEVAKQVLQPSAPVSRAVTA</sequence>
<dbReference type="PRINTS" id="PR00455">
    <property type="entry name" value="HTHTETR"/>
</dbReference>
<reference evidence="4 5" key="1">
    <citation type="submission" date="2015-11" db="EMBL/GenBank/DDBJ databases">
        <title>Expanding the genomic diversity of Burkholderia species for the development of highly accurate diagnostics.</title>
        <authorList>
            <person name="Sahl J."/>
            <person name="Keim P."/>
            <person name="Wagner D."/>
        </authorList>
    </citation>
    <scope>NUCLEOTIDE SEQUENCE [LARGE SCALE GENOMIC DNA]</scope>
    <source>
        <strain evidence="4 5">RF32-BP4</strain>
    </source>
</reference>
<dbReference type="InterPro" id="IPR001647">
    <property type="entry name" value="HTH_TetR"/>
</dbReference>
<dbReference type="SUPFAM" id="SSF48498">
    <property type="entry name" value="Tetracyclin repressor-like, C-terminal domain"/>
    <property type="match status" value="1"/>
</dbReference>